<dbReference type="InterPro" id="IPR013783">
    <property type="entry name" value="Ig-like_fold"/>
</dbReference>
<dbReference type="EMBL" id="JADIME010000006">
    <property type="protein sequence ID" value="MBO8464456.1"/>
    <property type="molecule type" value="Genomic_DNA"/>
</dbReference>
<keyword evidence="1" id="KW-0175">Coiled coil</keyword>
<dbReference type="AlphaFoldDB" id="A0A9D9I3N0"/>
<evidence type="ECO:0000313" key="5">
    <source>
        <dbReference type="EMBL" id="MBO8464456.1"/>
    </source>
</evidence>
<evidence type="ECO:0000313" key="6">
    <source>
        <dbReference type="Proteomes" id="UP000823597"/>
    </source>
</evidence>
<dbReference type="InterPro" id="IPR024361">
    <property type="entry name" value="BACON"/>
</dbReference>
<dbReference type="InterPro" id="IPR032149">
    <property type="entry name" value="DUF4988"/>
</dbReference>
<protein>
    <recommendedName>
        <fullName evidence="7">DUF4988 domain-containing protein</fullName>
    </recommendedName>
</protein>
<accession>A0A9D9I3N0</accession>
<organism evidence="5 6">
    <name type="scientific">Candidatus Merdivivens pullistercoris</name>
    <dbReference type="NCBI Taxonomy" id="2840873"/>
    <lineage>
        <taxon>Bacteria</taxon>
        <taxon>Pseudomonadati</taxon>
        <taxon>Bacteroidota</taxon>
        <taxon>Bacteroidia</taxon>
        <taxon>Bacteroidales</taxon>
        <taxon>Muribaculaceae</taxon>
        <taxon>Muribaculaceae incertae sedis</taxon>
        <taxon>Candidatus Merdivivens</taxon>
    </lineage>
</organism>
<comment type="caution">
    <text evidence="5">The sequence shown here is derived from an EMBL/GenBank/DDBJ whole genome shotgun (WGS) entry which is preliminary data.</text>
</comment>
<keyword evidence="2" id="KW-0732">Signal</keyword>
<feature type="domain" description="DUF4988" evidence="4">
    <location>
        <begin position="25"/>
        <end position="193"/>
    </location>
</feature>
<sequence>MKQFFFSLLCITASMLAASCVDDLETRIDGIEDRVERLEEIVDQLNSDVSALQGLMNETLFVGSVIDNGDGSYTITFVDADGNIVSSTTISDGEDGTSSEISVRMDSDGKYYWVLNGEWMLDEDGNKIPVSGDDGVTPEFKIVEDYWYVSYDGGLSWQQLGRATGEDGGSVFTDVKISEDGSQVTLVLSDGTELTLDLFGTFDIVFEGTKGFAMTEGGTLRIPFQLTGATENSEVEALPGGLWKAEVEWTGEAAGEIVVTAADGETDGKVIVLASDGAKQTVMRTLTFKEGFLTVVTSAYPVSGRGGVIEIPLTTNLDNYRVTMPSDAEWITHTETKAPEHEEILVFTVEPNETPDTRTALISIKNTRNVELQTIMITQASNNVTDLSAGGIANCYIVPGAGAYKFSAEMMGYSNTPINIDNPAADWLWVDGSSDQNLLIGDVEYNPEDKCIYFLATGNMDGNAVVALYNSETMRIAYSWHIWFVNGGVKDITAKTSGTWMDRNLGATGYRPEDEWRAYGLLWQWGRKDPFIGSDVWMYATSAAGGKEGTAFDDMTAPNYVNPKFADTHDWWSQSNSSQFETIDASLAFPMRYTCRAAGDGVWTDELVLYTWRTEDGSKGMYDPCPAGYRVPAHTEFADGTVVGSLAYDLLNGAEVPYLGQEINNGALYTGNGPENETWLPAVPYRGTGASIGKLLAFGYYGTYWTATTNDYEEESGKAYKYNSYISSNTLKFTQRSSSSKAGGYTIRCKRDL</sequence>
<dbReference type="CDD" id="cd14948">
    <property type="entry name" value="BACON"/>
    <property type="match status" value="1"/>
</dbReference>
<dbReference type="Proteomes" id="UP000823597">
    <property type="component" value="Unassembled WGS sequence"/>
</dbReference>
<dbReference type="Pfam" id="PF16378">
    <property type="entry name" value="DUF4988"/>
    <property type="match status" value="1"/>
</dbReference>
<dbReference type="Pfam" id="PF13004">
    <property type="entry name" value="BACON"/>
    <property type="match status" value="1"/>
</dbReference>
<evidence type="ECO:0008006" key="7">
    <source>
        <dbReference type="Google" id="ProtNLM"/>
    </source>
</evidence>
<reference evidence="5" key="1">
    <citation type="submission" date="2020-10" db="EMBL/GenBank/DDBJ databases">
        <authorList>
            <person name="Gilroy R."/>
        </authorList>
    </citation>
    <scope>NUCLEOTIDE SEQUENCE</scope>
    <source>
        <strain evidence="5">10037</strain>
    </source>
</reference>
<name>A0A9D9I3N0_9BACT</name>
<evidence type="ECO:0000259" key="3">
    <source>
        <dbReference type="Pfam" id="PF13004"/>
    </source>
</evidence>
<gene>
    <name evidence="5" type="ORF">IAB93_00490</name>
</gene>
<dbReference type="PROSITE" id="PS51257">
    <property type="entry name" value="PROKAR_LIPOPROTEIN"/>
    <property type="match status" value="1"/>
</dbReference>
<dbReference type="Gene3D" id="2.60.40.10">
    <property type="entry name" value="Immunoglobulins"/>
    <property type="match status" value="1"/>
</dbReference>
<feature type="domain" description="BACON" evidence="3">
    <location>
        <begin position="326"/>
        <end position="380"/>
    </location>
</feature>
<evidence type="ECO:0000256" key="2">
    <source>
        <dbReference type="SAM" id="SignalP"/>
    </source>
</evidence>
<evidence type="ECO:0000259" key="4">
    <source>
        <dbReference type="Pfam" id="PF16378"/>
    </source>
</evidence>
<proteinExistence type="predicted"/>
<feature type="coiled-coil region" evidence="1">
    <location>
        <begin position="21"/>
        <end position="55"/>
    </location>
</feature>
<feature type="signal peptide" evidence="2">
    <location>
        <begin position="1"/>
        <end position="17"/>
    </location>
</feature>
<feature type="chain" id="PRO_5039480399" description="DUF4988 domain-containing protein" evidence="2">
    <location>
        <begin position="18"/>
        <end position="753"/>
    </location>
</feature>
<evidence type="ECO:0000256" key="1">
    <source>
        <dbReference type="SAM" id="Coils"/>
    </source>
</evidence>
<reference evidence="5" key="2">
    <citation type="journal article" date="2021" name="PeerJ">
        <title>Extensive microbial diversity within the chicken gut microbiome revealed by metagenomics and culture.</title>
        <authorList>
            <person name="Gilroy R."/>
            <person name="Ravi A."/>
            <person name="Getino M."/>
            <person name="Pursley I."/>
            <person name="Horton D.L."/>
            <person name="Alikhan N.F."/>
            <person name="Baker D."/>
            <person name="Gharbi K."/>
            <person name="Hall N."/>
            <person name="Watson M."/>
            <person name="Adriaenssens E.M."/>
            <person name="Foster-Nyarko E."/>
            <person name="Jarju S."/>
            <person name="Secka A."/>
            <person name="Antonio M."/>
            <person name="Oren A."/>
            <person name="Chaudhuri R.R."/>
            <person name="La Ragione R."/>
            <person name="Hildebrand F."/>
            <person name="Pallen M.J."/>
        </authorList>
    </citation>
    <scope>NUCLEOTIDE SEQUENCE</scope>
    <source>
        <strain evidence="5">10037</strain>
    </source>
</reference>